<evidence type="ECO:0000313" key="2">
    <source>
        <dbReference type="Proteomes" id="UP000274731"/>
    </source>
</evidence>
<reference evidence="1 2" key="1">
    <citation type="journal article" date="2018" name="Environ. Microbiol.">
        <title>Novel phage-host interactions and evolution as revealed by a cyanomyovirus isolated from an estuarine environment.</title>
        <authorList>
            <person name="Xu Y."/>
            <person name="Zhang R."/>
            <person name="Wang N."/>
            <person name="Cai L."/>
            <person name="Tong Y."/>
            <person name="Sun Q."/>
            <person name="Chen F."/>
            <person name="Jiao N."/>
        </authorList>
    </citation>
    <scope>NUCLEOTIDE SEQUENCE [LARGE SCALE GENOMIC DNA]</scope>
</reference>
<dbReference type="EMBL" id="MG450654">
    <property type="protein sequence ID" value="ATW62689.1"/>
    <property type="molecule type" value="Genomic_DNA"/>
</dbReference>
<name>A0A3G1L3B5_9CAUD</name>
<dbReference type="Proteomes" id="UP000274731">
    <property type="component" value="Segment"/>
</dbReference>
<sequence>MYFTAISEPDYKVWDGKFWNSSITAQKNFPTRAMLVRSLHEQGESPDSRLVRIMEVAP</sequence>
<proteinExistence type="predicted"/>
<evidence type="ECO:0000313" key="1">
    <source>
        <dbReference type="EMBL" id="ATW62689.1"/>
    </source>
</evidence>
<keyword evidence="2" id="KW-1185">Reference proteome</keyword>
<gene>
    <name evidence="1" type="ORF">SCBWM1_gp5</name>
</gene>
<organism evidence="1 2">
    <name type="scientific">Synechococcus phage S-CBWM1</name>
    <dbReference type="NCBI Taxonomy" id="2053653"/>
    <lineage>
        <taxon>Viruses</taxon>
        <taxon>Duplodnaviria</taxon>
        <taxon>Heunggongvirae</taxon>
        <taxon>Uroviricota</taxon>
        <taxon>Caudoviricetes</taxon>
        <taxon>Aokuangvirus</taxon>
        <taxon>Aokuangvirus SCBWM1</taxon>
    </lineage>
</organism>
<accession>A0A3G1L3B5</accession>
<protein>
    <submittedName>
        <fullName evidence="1">Uncharacterized protein</fullName>
    </submittedName>
</protein>